<evidence type="ECO:0000256" key="17">
    <source>
        <dbReference type="PIRSR" id="PIRSR038455-3"/>
    </source>
</evidence>
<evidence type="ECO:0000256" key="4">
    <source>
        <dbReference type="ARBA" id="ARBA00022617"/>
    </source>
</evidence>
<evidence type="ECO:0000256" key="1">
    <source>
        <dbReference type="ARBA" id="ARBA00004418"/>
    </source>
</evidence>
<dbReference type="eggNOG" id="COG3258">
    <property type="taxonomic scope" value="Bacteria"/>
</dbReference>
<dbReference type="STRING" id="396588.Tgr7_0857"/>
<feature type="binding site" description="covalent" evidence="16">
    <location>
        <position position="183"/>
    </location>
    <ligand>
        <name>heme c</name>
        <dbReference type="ChEBI" id="CHEBI:61717"/>
        <label>2</label>
    </ligand>
</feature>
<dbReference type="GO" id="GO:0070069">
    <property type="term" value="C:cytochrome complex"/>
    <property type="evidence" value="ECO:0007669"/>
    <property type="project" value="InterPro"/>
</dbReference>
<comment type="cofactor">
    <cofactor evidence="16">
        <name>heme</name>
        <dbReference type="ChEBI" id="CHEBI:30413"/>
    </cofactor>
    <text evidence="16">Binds 2 heme groups per subunit.</text>
</comment>
<name>B8GN87_THISH</name>
<dbReference type="GO" id="GO:0046872">
    <property type="term" value="F:metal ion binding"/>
    <property type="evidence" value="ECO:0007669"/>
    <property type="project" value="UniProtKB-KW"/>
</dbReference>
<protein>
    <recommendedName>
        <fullName evidence="14">SoxAX cytochrome complex subunit A</fullName>
        <ecNumber evidence="14">2.8.5.2</ecNumber>
    </recommendedName>
    <alternativeName>
        <fullName evidence="14">Protein SoxA</fullName>
    </alternativeName>
    <alternativeName>
        <fullName evidence="14">Sulfur oxidizing protein A</fullName>
    </alternativeName>
    <alternativeName>
        <fullName evidence="14">Thiosulfate-oxidizing multienzyme system protein SoxA</fullName>
    </alternativeName>
</protein>
<evidence type="ECO:0000256" key="15">
    <source>
        <dbReference type="PIRSR" id="PIRSR038455-1"/>
    </source>
</evidence>
<feature type="chain" id="PRO_5002870391" description="SoxAX cytochrome complex subunit A" evidence="18">
    <location>
        <begin position="21"/>
        <end position="271"/>
    </location>
</feature>
<keyword evidence="3 14" id="KW-0813">Transport</keyword>
<feature type="binding site" description="axial binding residue" evidence="17">
    <location>
        <position position="232"/>
    </location>
    <ligand>
        <name>heme c</name>
        <dbReference type="ChEBI" id="CHEBI:61717"/>
        <label>2</label>
    </ligand>
    <ligandPart>
        <name>Fe</name>
        <dbReference type="ChEBI" id="CHEBI:18248"/>
    </ligandPart>
</feature>
<dbReference type="InterPro" id="IPR036909">
    <property type="entry name" value="Cyt_c-like_dom_sf"/>
</dbReference>
<dbReference type="KEGG" id="tgr:Tgr7_0857"/>
<evidence type="ECO:0000313" key="21">
    <source>
        <dbReference type="Proteomes" id="UP000002383"/>
    </source>
</evidence>
<dbReference type="GO" id="GO:0020037">
    <property type="term" value="F:heme binding"/>
    <property type="evidence" value="ECO:0007669"/>
    <property type="project" value="InterPro"/>
</dbReference>
<comment type="function">
    <text evidence="14">C-type monoheme cytochrome, which is part of the SoxAX cytochrome complex involved in sulfur oxidation. The SoxAX complex catalyzes the formation of a heterodisulfide bond between the conserved cysteine residue on a sulfur carrier SoxYZ complex subunit SoxY and thiosulfate or other inorganic sulfur substrates. This leads to the intermediary formation of conspicuous sulfur globules inside of the cells.</text>
</comment>
<keyword evidence="8 14" id="KW-0574">Periplasm</keyword>
<feature type="binding site" evidence="16">
    <location>
        <position position="228"/>
    </location>
    <ligand>
        <name>substrate</name>
    </ligand>
</feature>
<dbReference type="GO" id="GO:0019417">
    <property type="term" value="P:sulfur oxidation"/>
    <property type="evidence" value="ECO:0007669"/>
    <property type="project" value="InterPro"/>
</dbReference>
<evidence type="ECO:0000256" key="6">
    <source>
        <dbReference type="ARBA" id="ARBA00022723"/>
    </source>
</evidence>
<comment type="catalytic activity">
    <reaction evidence="12 14">
        <text>L-cysteinyl-[SoxY protein] + thiosulfate + 2 Fe(III)-[cytochrome c] = S-sulfosulfanyl-L-cysteinyl-[SoxY protein] + 2 Fe(II)-[cytochrome c] + 2 H(+)</text>
        <dbReference type="Rhea" id="RHEA:56720"/>
        <dbReference type="Rhea" id="RHEA-COMP:10350"/>
        <dbReference type="Rhea" id="RHEA-COMP:14328"/>
        <dbReference type="Rhea" id="RHEA-COMP:14399"/>
        <dbReference type="Rhea" id="RHEA-COMP:14691"/>
        <dbReference type="ChEBI" id="CHEBI:15378"/>
        <dbReference type="ChEBI" id="CHEBI:29033"/>
        <dbReference type="ChEBI" id="CHEBI:29034"/>
        <dbReference type="ChEBI" id="CHEBI:29950"/>
        <dbReference type="ChEBI" id="CHEBI:33542"/>
        <dbReference type="ChEBI" id="CHEBI:139321"/>
        <dbReference type="EC" id="2.8.5.2"/>
    </reaction>
</comment>
<keyword evidence="5 14" id="KW-0808">Transferase</keyword>
<dbReference type="EC" id="2.8.5.2" evidence="14"/>
<dbReference type="Proteomes" id="UP000002383">
    <property type="component" value="Chromosome"/>
</dbReference>
<comment type="similarity">
    <text evidence="11 14">Belongs to the SoxA family.</text>
</comment>
<comment type="catalytic activity">
    <reaction evidence="13 14">
        <text>S-sulfanyl-L-cysteinyl-[SoxY protein] + thiosulfate + 2 Fe(III)-[cytochrome c] = S-(2-sulfodisulfanyl)-L-cysteinyl-[SoxY protein] + 2 Fe(II)-[cytochrome c] + 2 H(+)</text>
        <dbReference type="Rhea" id="RHEA:51224"/>
        <dbReference type="Rhea" id="RHEA-COMP:10350"/>
        <dbReference type="Rhea" id="RHEA-COMP:14399"/>
        <dbReference type="Rhea" id="RHEA-COMP:14689"/>
        <dbReference type="Rhea" id="RHEA-COMP:14690"/>
        <dbReference type="ChEBI" id="CHEBI:15378"/>
        <dbReference type="ChEBI" id="CHEBI:29033"/>
        <dbReference type="ChEBI" id="CHEBI:29034"/>
        <dbReference type="ChEBI" id="CHEBI:33542"/>
        <dbReference type="ChEBI" id="CHEBI:61963"/>
        <dbReference type="ChEBI" id="CHEBI:140664"/>
        <dbReference type="EC" id="2.8.5.2"/>
    </reaction>
</comment>
<evidence type="ECO:0000313" key="20">
    <source>
        <dbReference type="EMBL" id="ACL71948.1"/>
    </source>
</evidence>
<dbReference type="EMBL" id="CP001339">
    <property type="protein sequence ID" value="ACL71948.1"/>
    <property type="molecule type" value="Genomic_DNA"/>
</dbReference>
<proteinExistence type="inferred from homology"/>
<evidence type="ECO:0000256" key="18">
    <source>
        <dbReference type="SAM" id="SignalP"/>
    </source>
</evidence>
<dbReference type="AlphaFoldDB" id="B8GN87"/>
<accession>B8GN87</accession>
<evidence type="ECO:0000259" key="19">
    <source>
        <dbReference type="Pfam" id="PF21342"/>
    </source>
</evidence>
<dbReference type="GO" id="GO:0016740">
    <property type="term" value="F:transferase activity"/>
    <property type="evidence" value="ECO:0007669"/>
    <property type="project" value="UniProtKB-KW"/>
</dbReference>
<evidence type="ECO:0000256" key="5">
    <source>
        <dbReference type="ARBA" id="ARBA00022679"/>
    </source>
</evidence>
<feature type="domain" description="Cytochrome c" evidence="19">
    <location>
        <begin position="165"/>
        <end position="261"/>
    </location>
</feature>
<keyword evidence="4 14" id="KW-0349">Heme</keyword>
<keyword evidence="7 18" id="KW-0732">Signal</keyword>
<evidence type="ECO:0000256" key="10">
    <source>
        <dbReference type="ARBA" id="ARBA00023004"/>
    </source>
</evidence>
<evidence type="ECO:0000256" key="11">
    <source>
        <dbReference type="ARBA" id="ARBA00025746"/>
    </source>
</evidence>
<dbReference type="SUPFAM" id="SSF46626">
    <property type="entry name" value="Cytochrome c"/>
    <property type="match status" value="2"/>
</dbReference>
<evidence type="ECO:0000256" key="3">
    <source>
        <dbReference type="ARBA" id="ARBA00022448"/>
    </source>
</evidence>
<evidence type="ECO:0000256" key="2">
    <source>
        <dbReference type="ARBA" id="ARBA00011530"/>
    </source>
</evidence>
<sequence precursor="true">MRVLLLPILLACLGAGPVLAQPAPVPEEGADSIAEYRRMLREGNPGELWVARGQQLFHAPRGPNAVSLEACDLGLGAGVLDGAYAALPRYFEDAGRVQDLESRLVHCIVNLQGFDRAQLLQDAFSTGERESDMEALAVYVASRSNGMPLAVQLEHPRELELYRIGEALFHRRSGPLDMSCATCHSRESRRIRLQTLMNISNPVQVREVMGSWPTYRVSQGTVRTLQHRLWDCHWQMRLPDVEYVSDATVALILYLTEQGRGGVIDVPSIRR</sequence>
<organism evidence="20 21">
    <name type="scientific">Thioalkalivibrio sulfidiphilus (strain HL-EbGR7)</name>
    <dbReference type="NCBI Taxonomy" id="396588"/>
    <lineage>
        <taxon>Bacteria</taxon>
        <taxon>Pseudomonadati</taxon>
        <taxon>Pseudomonadota</taxon>
        <taxon>Gammaproteobacteria</taxon>
        <taxon>Chromatiales</taxon>
        <taxon>Ectothiorhodospiraceae</taxon>
        <taxon>Thioalkalivibrio</taxon>
    </lineage>
</organism>
<keyword evidence="6 14" id="KW-0479">Metal-binding</keyword>
<evidence type="ECO:0000256" key="13">
    <source>
        <dbReference type="ARBA" id="ARBA00048423"/>
    </source>
</evidence>
<keyword evidence="9 14" id="KW-0249">Electron transport</keyword>
<dbReference type="Pfam" id="PF21342">
    <property type="entry name" value="SoxA-TsdA_cyt-c"/>
    <property type="match status" value="2"/>
</dbReference>
<evidence type="ECO:0000256" key="9">
    <source>
        <dbReference type="ARBA" id="ARBA00022982"/>
    </source>
</evidence>
<evidence type="ECO:0000256" key="12">
    <source>
        <dbReference type="ARBA" id="ARBA00048077"/>
    </source>
</evidence>
<gene>
    <name evidence="20" type="ordered locus">Tgr7_0857</name>
</gene>
<evidence type="ECO:0000256" key="16">
    <source>
        <dbReference type="PIRSR" id="PIRSR038455-2"/>
    </source>
</evidence>
<evidence type="ECO:0000256" key="7">
    <source>
        <dbReference type="ARBA" id="ARBA00022729"/>
    </source>
</evidence>
<dbReference type="GO" id="GO:0016669">
    <property type="term" value="F:oxidoreductase activity, acting on a sulfur group of donors, cytochrome as acceptor"/>
    <property type="evidence" value="ECO:0007669"/>
    <property type="project" value="InterPro"/>
</dbReference>
<dbReference type="NCBIfam" id="TIGR04484">
    <property type="entry name" value="thiosulf_SoxA"/>
    <property type="match status" value="1"/>
</dbReference>
<evidence type="ECO:0000256" key="14">
    <source>
        <dbReference type="PIRNR" id="PIRNR038455"/>
    </source>
</evidence>
<feature type="signal peptide" evidence="18">
    <location>
        <begin position="1"/>
        <end position="20"/>
    </location>
</feature>
<keyword evidence="21" id="KW-1185">Reference proteome</keyword>
<dbReference type="InterPro" id="IPR025710">
    <property type="entry name" value="SoxA"/>
</dbReference>
<feature type="domain" description="Cytochrome c" evidence="19">
    <location>
        <begin position="52"/>
        <end position="149"/>
    </location>
</feature>
<comment type="subunit">
    <text evidence="2 14">Heterodimer of SoxA and SoxX.</text>
</comment>
<dbReference type="Gene3D" id="1.10.760.10">
    <property type="entry name" value="Cytochrome c-like domain"/>
    <property type="match status" value="2"/>
</dbReference>
<feature type="active site" description="Cysteine persulfide intermediate" evidence="15">
    <location>
        <position position="232"/>
    </location>
</feature>
<feature type="binding site" description="axial binding residue" evidence="17">
    <location>
        <position position="107"/>
    </location>
    <ligand>
        <name>heme c</name>
        <dbReference type="ChEBI" id="CHEBI:61717"/>
        <label>1</label>
    </ligand>
    <ligandPart>
        <name>Fe</name>
        <dbReference type="ChEBI" id="CHEBI:18248"/>
    </ligandPart>
</feature>
<evidence type="ECO:0000256" key="8">
    <source>
        <dbReference type="ARBA" id="ARBA00022764"/>
    </source>
</evidence>
<dbReference type="InterPro" id="IPR009056">
    <property type="entry name" value="Cyt_c-like_dom"/>
</dbReference>
<dbReference type="GO" id="GO:0009055">
    <property type="term" value="F:electron transfer activity"/>
    <property type="evidence" value="ECO:0007669"/>
    <property type="project" value="InterPro"/>
</dbReference>
<feature type="binding site" description="covalent" evidence="16">
    <location>
        <position position="71"/>
    </location>
    <ligand>
        <name>heme c</name>
        <dbReference type="ChEBI" id="CHEBI:61717"/>
        <label>1</label>
    </ligand>
</feature>
<dbReference type="HOGENOM" id="CLU_079910_0_0_6"/>
<dbReference type="GO" id="GO:0042597">
    <property type="term" value="C:periplasmic space"/>
    <property type="evidence" value="ECO:0007669"/>
    <property type="project" value="UniProtKB-SubCell"/>
</dbReference>
<keyword evidence="10 14" id="KW-0408">Iron</keyword>
<comment type="cofactor">
    <cofactor evidence="14">
        <name>heme</name>
        <dbReference type="ChEBI" id="CHEBI:30413"/>
    </cofactor>
    <text evidence="14">Binds 1 heme group per subunit.</text>
</comment>
<feature type="binding site" description="covalent" evidence="16">
    <location>
        <position position="180"/>
    </location>
    <ligand>
        <name>heme c</name>
        <dbReference type="ChEBI" id="CHEBI:61717"/>
        <label>2</label>
    </ligand>
</feature>
<comment type="subcellular location">
    <subcellularLocation>
        <location evidence="1 14">Periplasm</location>
    </subcellularLocation>
</comment>
<dbReference type="PIRSF" id="PIRSF038455">
    <property type="entry name" value="SoxA"/>
    <property type="match status" value="1"/>
</dbReference>
<feature type="binding site" description="axial binding residue" evidence="17">
    <location>
        <position position="184"/>
    </location>
    <ligand>
        <name>heme c</name>
        <dbReference type="ChEBI" id="CHEBI:61717"/>
        <label>2</label>
    </ligand>
    <ligandPart>
        <name>Fe</name>
        <dbReference type="ChEBI" id="CHEBI:18248"/>
    </ligandPart>
</feature>
<reference evidence="20 21" key="1">
    <citation type="journal article" date="2011" name="Stand. Genomic Sci.">
        <title>Complete genome sequence of 'Thioalkalivibrio sulfidophilus' HL-EbGr7.</title>
        <authorList>
            <person name="Muyzer G."/>
            <person name="Sorokin D.Y."/>
            <person name="Mavromatis K."/>
            <person name="Lapidus A."/>
            <person name="Clum A."/>
            <person name="Ivanova N."/>
            <person name="Pati A."/>
            <person name="d'Haeseleer P."/>
            <person name="Woyke T."/>
            <person name="Kyrpides N.C."/>
        </authorList>
    </citation>
    <scope>NUCLEOTIDE SEQUENCE [LARGE SCALE GENOMIC DNA]</scope>
    <source>
        <strain evidence="20 21">HL-EbGR7</strain>
    </source>
</reference>